<name>A0A261SJN5_9BORD</name>
<organism evidence="3 4">
    <name type="scientific">Bordetella genomosp. 10</name>
    <dbReference type="NCBI Taxonomy" id="1416804"/>
    <lineage>
        <taxon>Bacteria</taxon>
        <taxon>Pseudomonadati</taxon>
        <taxon>Pseudomonadota</taxon>
        <taxon>Betaproteobacteria</taxon>
        <taxon>Burkholderiales</taxon>
        <taxon>Alcaligenaceae</taxon>
        <taxon>Bordetella</taxon>
    </lineage>
</organism>
<comment type="similarity">
    <text evidence="1">Belongs to the UPF0065 (bug) family.</text>
</comment>
<dbReference type="SUPFAM" id="SSF53850">
    <property type="entry name" value="Periplasmic binding protein-like II"/>
    <property type="match status" value="1"/>
</dbReference>
<feature type="signal peptide" evidence="2">
    <location>
        <begin position="1"/>
        <end position="28"/>
    </location>
</feature>
<dbReference type="Gene3D" id="3.40.190.150">
    <property type="entry name" value="Bordetella uptake gene, domain 1"/>
    <property type="match status" value="1"/>
</dbReference>
<comment type="caution">
    <text evidence="3">The sequence shown here is derived from an EMBL/GenBank/DDBJ whole genome shotgun (WGS) entry which is preliminary data.</text>
</comment>
<dbReference type="CDD" id="cd13578">
    <property type="entry name" value="PBP2_Bug27"/>
    <property type="match status" value="1"/>
</dbReference>
<protein>
    <submittedName>
        <fullName evidence="3">ABC transporter substrate-binding protein</fullName>
    </submittedName>
</protein>
<evidence type="ECO:0000313" key="4">
    <source>
        <dbReference type="Proteomes" id="UP000216020"/>
    </source>
</evidence>
<dbReference type="PIRSF" id="PIRSF017082">
    <property type="entry name" value="YflP"/>
    <property type="match status" value="1"/>
</dbReference>
<dbReference type="RefSeq" id="WP_094851077.1">
    <property type="nucleotide sequence ID" value="NZ_NEVM01000001.1"/>
</dbReference>
<sequence length="327" mass="34241">MKQSAVRQFLARGACALSALFCAAAASAAYPDQPIRIIVPYPAGGSTDLTARLLGQKVGEQLGQTVIVENRPGAGSNIGTNYVAKSKPDGYTLILATSTALAVNPSLYSNLPFDPQKDLTPIIMTSTMPNVVVVGNGSKAHTLKELNAMLKGPGGPFSYASAGNGTPSHLGGELYKRALGAPLVHVPYKGGAPALTDLVGGQTTFMIAVMPEAMPLVKDGKLRALAVTTRNRLPAYPDLPTVAEAAIPGYELVAWYGILAPAGTPPAIVSTLNKAFDKALKEPDVARKMQDMGFDITGGAPEVLSQRMKTETPVWKDVIEKAGIKMD</sequence>
<evidence type="ECO:0000256" key="2">
    <source>
        <dbReference type="SAM" id="SignalP"/>
    </source>
</evidence>
<dbReference type="InterPro" id="IPR005064">
    <property type="entry name" value="BUG"/>
</dbReference>
<keyword evidence="4" id="KW-1185">Reference proteome</keyword>
<dbReference type="EMBL" id="NEVM01000001">
    <property type="protein sequence ID" value="OZI36970.1"/>
    <property type="molecule type" value="Genomic_DNA"/>
</dbReference>
<dbReference type="PANTHER" id="PTHR42928">
    <property type="entry name" value="TRICARBOXYLATE-BINDING PROTEIN"/>
    <property type="match status" value="1"/>
</dbReference>
<dbReference type="InterPro" id="IPR042100">
    <property type="entry name" value="Bug_dom1"/>
</dbReference>
<gene>
    <name evidence="3" type="ORF">CAL29_00560</name>
</gene>
<dbReference type="Gene3D" id="3.40.190.10">
    <property type="entry name" value="Periplasmic binding protein-like II"/>
    <property type="match status" value="1"/>
</dbReference>
<accession>A0A261SJN5</accession>
<evidence type="ECO:0000313" key="3">
    <source>
        <dbReference type="EMBL" id="OZI36970.1"/>
    </source>
</evidence>
<keyword evidence="2" id="KW-0732">Signal</keyword>
<feature type="chain" id="PRO_5012153176" evidence="2">
    <location>
        <begin position="29"/>
        <end position="327"/>
    </location>
</feature>
<evidence type="ECO:0000256" key="1">
    <source>
        <dbReference type="ARBA" id="ARBA00006987"/>
    </source>
</evidence>
<dbReference type="OrthoDB" id="8627838at2"/>
<dbReference type="AlphaFoldDB" id="A0A261SJN5"/>
<reference evidence="4" key="1">
    <citation type="submission" date="2017-05" db="EMBL/GenBank/DDBJ databases">
        <title>Complete and WGS of Bordetella genogroups.</title>
        <authorList>
            <person name="Spilker T."/>
            <person name="Lipuma J."/>
        </authorList>
    </citation>
    <scope>NUCLEOTIDE SEQUENCE [LARGE SCALE GENOMIC DNA]</scope>
    <source>
        <strain evidence="4">AU16122</strain>
    </source>
</reference>
<proteinExistence type="inferred from homology"/>
<dbReference type="PANTHER" id="PTHR42928:SF5">
    <property type="entry name" value="BLR1237 PROTEIN"/>
    <property type="match status" value="1"/>
</dbReference>
<dbReference type="Proteomes" id="UP000216020">
    <property type="component" value="Unassembled WGS sequence"/>
</dbReference>
<dbReference type="Pfam" id="PF03401">
    <property type="entry name" value="TctC"/>
    <property type="match status" value="1"/>
</dbReference>